<name>A0A3G4ZYW2_9VIRU</name>
<dbReference type="SUPFAM" id="SSF52047">
    <property type="entry name" value="RNI-like"/>
    <property type="match status" value="1"/>
</dbReference>
<reference evidence="1" key="1">
    <citation type="submission" date="2018-10" db="EMBL/GenBank/DDBJ databases">
        <title>Hidden diversity of soil giant viruses.</title>
        <authorList>
            <person name="Schulz F."/>
            <person name="Alteio L."/>
            <person name="Goudeau D."/>
            <person name="Ryan E.M."/>
            <person name="Malmstrom R.R."/>
            <person name="Blanchard J."/>
            <person name="Woyke T."/>
        </authorList>
    </citation>
    <scope>NUCLEOTIDE SEQUENCE</scope>
    <source>
        <strain evidence="1">GAV1</strain>
    </source>
</reference>
<gene>
    <name evidence="1" type="ORF">Gaeavirus7_7</name>
</gene>
<organism evidence="1">
    <name type="scientific">Gaeavirus sp</name>
    <dbReference type="NCBI Taxonomy" id="2487767"/>
    <lineage>
        <taxon>Viruses</taxon>
        <taxon>Varidnaviria</taxon>
        <taxon>Bamfordvirae</taxon>
        <taxon>Nucleocytoviricota</taxon>
        <taxon>Megaviricetes</taxon>
        <taxon>Imitervirales</taxon>
        <taxon>Mimiviridae</taxon>
        <taxon>Klosneuvirinae</taxon>
    </lineage>
</organism>
<dbReference type="InterPro" id="IPR032675">
    <property type="entry name" value="LRR_dom_sf"/>
</dbReference>
<sequence>MIKLNTGARILNISRCEDVNRITMIDDFKSDNNLKFAINRTIVHEAFTKLHNFINLKKLTLKTMTLSHENLKHIPTLPFNNMKFKRCIFEYSIIKYMPPTIQSLTLYHCTNTERLYDLEELQTLEELKICMDCNEPENMRNFKYVFRSITKLKNLKKLSITTWIISEEMQLKLYSKLSKLEFLFIEPWENIHINSSISKLTKLKHLTIAHIKGLFEISELTELESLALYSAESIDLPLNIISLNLKKIIIRSPTQNISTEFAKMRSIQAFECNNPTQNVLIHEDSIIIFRFYVDPEMTSRDSTYMMGDSKIPEGITHAFIEQLKTQTLDNLPLSLETLVINNCDRPPCAITLTNLPPGLKTLKLTGSSRNIPAPNIKLPFGCELIII</sequence>
<evidence type="ECO:0000313" key="1">
    <source>
        <dbReference type="EMBL" id="AYV80050.1"/>
    </source>
</evidence>
<accession>A0A3G4ZYW2</accession>
<dbReference type="Gene3D" id="3.80.10.10">
    <property type="entry name" value="Ribonuclease Inhibitor"/>
    <property type="match status" value="1"/>
</dbReference>
<dbReference type="EMBL" id="MK072205">
    <property type="protein sequence ID" value="AYV80050.1"/>
    <property type="molecule type" value="Genomic_DNA"/>
</dbReference>
<protein>
    <submittedName>
        <fullName evidence="1">Uncharacterized protein</fullName>
    </submittedName>
</protein>
<proteinExistence type="predicted"/>